<name>A0A3M0G1H8_9ACTN</name>
<comment type="caution">
    <text evidence="1">The sequence shown here is derived from an EMBL/GenBank/DDBJ whole genome shotgun (WGS) entry which is preliminary data.</text>
</comment>
<gene>
    <name evidence="1" type="ORF">EAX62_11940</name>
</gene>
<accession>A0A3M0G1H8</accession>
<proteinExistence type="predicted"/>
<organism evidence="1 2">
    <name type="scientific">Tessaracoccus antarcticus</name>
    <dbReference type="NCBI Taxonomy" id="2479848"/>
    <lineage>
        <taxon>Bacteria</taxon>
        <taxon>Bacillati</taxon>
        <taxon>Actinomycetota</taxon>
        <taxon>Actinomycetes</taxon>
        <taxon>Propionibacteriales</taxon>
        <taxon>Propionibacteriaceae</taxon>
        <taxon>Tessaracoccus</taxon>
    </lineage>
</organism>
<evidence type="ECO:0000313" key="1">
    <source>
        <dbReference type="EMBL" id="RMB58830.1"/>
    </source>
</evidence>
<protein>
    <recommendedName>
        <fullName evidence="3">DUF3887 domain-containing protein</fullName>
    </recommendedName>
</protein>
<evidence type="ECO:0008006" key="3">
    <source>
        <dbReference type="Google" id="ProtNLM"/>
    </source>
</evidence>
<dbReference type="Proteomes" id="UP000275256">
    <property type="component" value="Unassembled WGS sequence"/>
</dbReference>
<reference evidence="1 2" key="1">
    <citation type="submission" date="2018-10" db="EMBL/GenBank/DDBJ databases">
        <title>Tessaracoccus antarcticuss sp. nov., isolated from sediment.</title>
        <authorList>
            <person name="Zhou L.Y."/>
            <person name="Du Z.J."/>
        </authorList>
    </citation>
    <scope>NUCLEOTIDE SEQUENCE [LARGE SCALE GENOMIC DNA]</scope>
    <source>
        <strain evidence="1 2">JDX10</strain>
    </source>
</reference>
<dbReference type="RefSeq" id="WP_121901950.1">
    <property type="nucleotide sequence ID" value="NZ_REFW01000003.1"/>
</dbReference>
<sequence>MPRSNRGLLAAALRLDNARAALQSSVDEAREQGQSWADIGEALGVTRQAAFKRFGRPHDPRTGVAMRNTTTASSVVALTERVFTLLDAGDHDAIAGLMSASAARTLTREVLLGTWAAAVAETGNLVACRDTRAELGDKTVLHPDESVLGLSIGVTELQCEAGEWIGRLALDGEQRIVGLLVVAPGEQSLPF</sequence>
<dbReference type="OrthoDB" id="3579809at2"/>
<keyword evidence="2" id="KW-1185">Reference proteome</keyword>
<evidence type="ECO:0000313" key="2">
    <source>
        <dbReference type="Proteomes" id="UP000275256"/>
    </source>
</evidence>
<dbReference type="EMBL" id="REFW01000003">
    <property type="protein sequence ID" value="RMB58830.1"/>
    <property type="molecule type" value="Genomic_DNA"/>
</dbReference>
<dbReference type="AlphaFoldDB" id="A0A3M0G1H8"/>